<sequence>MCVRVTRACERPPARAGGRSALFVRRIPDSRLSLARETGSSDSSAAVDVGGGYAVVADDESNVPRLYDRSSSGAPVRTWDLSSKLGVSKEIDIEAAARVGNTVYWTGSLGNNKDGKYKSDRNTVFTTTVSGSGGGLVPLTQHAAVGRPALVSLAPGHGFGQIEFLAVPTLGVAVGGHVTSPRLRAFSYAVRALSRSSRVAGRTLWSFRSCRTLCFKSLRSTWAFVAR</sequence>
<gene>
    <name evidence="1" type="ORF">FHX80_11758</name>
</gene>
<evidence type="ECO:0000313" key="1">
    <source>
        <dbReference type="EMBL" id="TWG02352.1"/>
    </source>
</evidence>
<comment type="caution">
    <text evidence="1">The sequence shown here is derived from an EMBL/GenBank/DDBJ whole genome shotgun (WGS) entry which is preliminary data.</text>
</comment>
<dbReference type="Proteomes" id="UP000318186">
    <property type="component" value="Unassembled WGS sequence"/>
</dbReference>
<name>A0A561USJ9_9ACTN</name>
<reference evidence="1 2" key="1">
    <citation type="submission" date="2019-06" db="EMBL/GenBank/DDBJ databases">
        <title>Sequencing the genomes of 1000 actinobacteria strains.</title>
        <authorList>
            <person name="Klenk H.-P."/>
        </authorList>
    </citation>
    <scope>NUCLEOTIDE SEQUENCE [LARGE SCALE GENOMIC DNA]</scope>
    <source>
        <strain evidence="1 2">DSM 42059</strain>
    </source>
</reference>
<proteinExistence type="predicted"/>
<dbReference type="EMBL" id="VIWW01000001">
    <property type="protein sequence ID" value="TWG02352.1"/>
    <property type="molecule type" value="Genomic_DNA"/>
</dbReference>
<organism evidence="1 2">
    <name type="scientific">Streptomyces brevispora</name>
    <dbReference type="NCBI Taxonomy" id="887462"/>
    <lineage>
        <taxon>Bacteria</taxon>
        <taxon>Bacillati</taxon>
        <taxon>Actinomycetota</taxon>
        <taxon>Actinomycetes</taxon>
        <taxon>Kitasatosporales</taxon>
        <taxon>Streptomycetaceae</taxon>
        <taxon>Streptomyces</taxon>
    </lineage>
</organism>
<accession>A0A561USJ9</accession>
<dbReference type="AlphaFoldDB" id="A0A561USJ9"/>
<evidence type="ECO:0000313" key="2">
    <source>
        <dbReference type="Proteomes" id="UP000318186"/>
    </source>
</evidence>
<protein>
    <submittedName>
        <fullName evidence="1">Uncharacterized protein</fullName>
    </submittedName>
</protein>